<evidence type="ECO:0000256" key="4">
    <source>
        <dbReference type="PIRSR" id="PIRSR005211-1"/>
    </source>
</evidence>
<dbReference type="InterPro" id="IPR050960">
    <property type="entry name" value="AB_hydrolase_4_sf"/>
</dbReference>
<keyword evidence="2" id="KW-0719">Serine esterase</keyword>
<gene>
    <name evidence="5" type="ORF">CJ263_09325</name>
</gene>
<organism evidence="5 6">
    <name type="scientific">Maribacter cobaltidurans</name>
    <dbReference type="NCBI Taxonomy" id="1178778"/>
    <lineage>
        <taxon>Bacteria</taxon>
        <taxon>Pseudomonadati</taxon>
        <taxon>Bacteroidota</taxon>
        <taxon>Flavobacteriia</taxon>
        <taxon>Flavobacteriales</taxon>
        <taxon>Flavobacteriaceae</taxon>
        <taxon>Maribacter</taxon>
    </lineage>
</organism>
<reference evidence="5 6" key="1">
    <citation type="submission" date="2017-08" db="EMBL/GenBank/DDBJ databases">
        <title>The complete genome sequence of Maribacter sp. B1, isolated from deep-sea sediment.</title>
        <authorList>
            <person name="Wu Y.-H."/>
            <person name="Cheng H."/>
            <person name="Xu X.-W."/>
        </authorList>
    </citation>
    <scope>NUCLEOTIDE SEQUENCE [LARGE SCALE GENOMIC DNA]</scope>
    <source>
        <strain evidence="5 6">B1</strain>
    </source>
</reference>
<protein>
    <submittedName>
        <fullName evidence="5">Alpha/beta hydrolase</fullName>
    </submittedName>
</protein>
<feature type="active site" description="Charge relay system" evidence="4">
    <location>
        <position position="296"/>
    </location>
</feature>
<evidence type="ECO:0000256" key="1">
    <source>
        <dbReference type="ARBA" id="ARBA00010884"/>
    </source>
</evidence>
<name>A0A223V5W6_9FLAO</name>
<dbReference type="PIRSF" id="PIRSF005211">
    <property type="entry name" value="Ab_hydro_YheT"/>
    <property type="match status" value="1"/>
</dbReference>
<dbReference type="Proteomes" id="UP000215244">
    <property type="component" value="Chromosome"/>
</dbReference>
<dbReference type="GO" id="GO:0047372">
    <property type="term" value="F:monoacylglycerol lipase activity"/>
    <property type="evidence" value="ECO:0007669"/>
    <property type="project" value="TreeGrafter"/>
</dbReference>
<comment type="similarity">
    <text evidence="1">Belongs to the AB hydrolase superfamily. AB hydrolase 4 family.</text>
</comment>
<keyword evidence="6" id="KW-1185">Reference proteome</keyword>
<evidence type="ECO:0000256" key="3">
    <source>
        <dbReference type="ARBA" id="ARBA00022801"/>
    </source>
</evidence>
<dbReference type="PANTHER" id="PTHR10794:SF94">
    <property type="entry name" value="ESTERASE YHET-RELATED"/>
    <property type="match status" value="1"/>
</dbReference>
<dbReference type="GO" id="GO:0034338">
    <property type="term" value="F:short-chain carboxylesterase activity"/>
    <property type="evidence" value="ECO:0007669"/>
    <property type="project" value="TreeGrafter"/>
</dbReference>
<accession>A0A223V5W6</accession>
<dbReference type="OrthoDB" id="332676at2"/>
<dbReference type="InterPro" id="IPR012020">
    <property type="entry name" value="ABHD4"/>
</dbReference>
<feature type="active site" description="Charge relay system" evidence="4">
    <location>
        <position position="141"/>
    </location>
</feature>
<dbReference type="Pfam" id="PF00561">
    <property type="entry name" value="Abhydrolase_1"/>
    <property type="match status" value="1"/>
</dbReference>
<dbReference type="AlphaFoldDB" id="A0A223V5W6"/>
<dbReference type="PANTHER" id="PTHR10794">
    <property type="entry name" value="ABHYDROLASE DOMAIN-CONTAINING PROTEIN"/>
    <property type="match status" value="1"/>
</dbReference>
<dbReference type="InterPro" id="IPR000952">
    <property type="entry name" value="AB_hydrolase_4_CS"/>
</dbReference>
<proteinExistence type="inferred from homology"/>
<evidence type="ECO:0000313" key="6">
    <source>
        <dbReference type="Proteomes" id="UP000215244"/>
    </source>
</evidence>
<keyword evidence="3 5" id="KW-0378">Hydrolase</keyword>
<evidence type="ECO:0000313" key="5">
    <source>
        <dbReference type="EMBL" id="ASV30398.1"/>
    </source>
</evidence>
<dbReference type="RefSeq" id="WP_094997017.1">
    <property type="nucleotide sequence ID" value="NZ_BMJL01000002.1"/>
</dbReference>
<dbReference type="Gene3D" id="3.40.50.1820">
    <property type="entry name" value="alpha/beta hydrolase"/>
    <property type="match status" value="1"/>
</dbReference>
<sequence>MPLISSNYNPPLLFKHAHFSTIYNGLFRKVHGLNQKRERIQLSDGDFLDLDWSYCSQPTKKVAILIHGLEGDSKRAYIQGAAKILSQNDFDVCALNLRGCSGFPNTLYRSYHSGATEDLKEVVDYILEMDHYSEIYLYGFSLGGNLLLKYLGENKEAPKEVKGAVAISVPCQLDDSLEQLLHFKNILYSKRFKGNLIDKLKIKKQLFPDKISLSEIKQIRTLKDFDDIYTSRAHGFTNAMDYYSKSSCLQFIPFIEVPCLIVNAQNDSFLGEACYPFQEAEKNRNIYLEVPIYGGHVGFYGRQNKTYTEVRSLEFLKEIH</sequence>
<feature type="active site" description="Charge relay system" evidence="4">
    <location>
        <position position="267"/>
    </location>
</feature>
<evidence type="ECO:0000256" key="2">
    <source>
        <dbReference type="ARBA" id="ARBA00022487"/>
    </source>
</evidence>
<dbReference type="KEGG" id="marb:CJ263_09325"/>
<dbReference type="EMBL" id="CP022957">
    <property type="protein sequence ID" value="ASV30398.1"/>
    <property type="molecule type" value="Genomic_DNA"/>
</dbReference>
<dbReference type="InterPro" id="IPR000073">
    <property type="entry name" value="AB_hydrolase_1"/>
</dbReference>
<dbReference type="InterPro" id="IPR029058">
    <property type="entry name" value="AB_hydrolase_fold"/>
</dbReference>
<dbReference type="PROSITE" id="PS01133">
    <property type="entry name" value="UPF0017"/>
    <property type="match status" value="1"/>
</dbReference>
<dbReference type="SUPFAM" id="SSF53474">
    <property type="entry name" value="alpha/beta-Hydrolases"/>
    <property type="match status" value="1"/>
</dbReference>